<feature type="compositionally biased region" description="Basic and acidic residues" evidence="1">
    <location>
        <begin position="72"/>
        <end position="92"/>
    </location>
</feature>
<dbReference type="EMBL" id="LAZR01042996">
    <property type="protein sequence ID" value="KKL08151.1"/>
    <property type="molecule type" value="Genomic_DNA"/>
</dbReference>
<evidence type="ECO:0000256" key="1">
    <source>
        <dbReference type="SAM" id="MobiDB-lite"/>
    </source>
</evidence>
<comment type="caution">
    <text evidence="2">The sequence shown here is derived from an EMBL/GenBank/DDBJ whole genome shotgun (WGS) entry which is preliminary data.</text>
</comment>
<name>A0A0F9CR59_9ZZZZ</name>
<gene>
    <name evidence="2" type="ORF">LCGC14_2578750</name>
</gene>
<feature type="compositionally biased region" description="Basic residues" evidence="1">
    <location>
        <begin position="93"/>
        <end position="108"/>
    </location>
</feature>
<feature type="region of interest" description="Disordered" evidence="1">
    <location>
        <begin position="59"/>
        <end position="147"/>
    </location>
</feature>
<evidence type="ECO:0000313" key="2">
    <source>
        <dbReference type="EMBL" id="KKL08151.1"/>
    </source>
</evidence>
<protein>
    <submittedName>
        <fullName evidence="2">Uncharacterized protein</fullName>
    </submittedName>
</protein>
<dbReference type="AlphaFoldDB" id="A0A0F9CR59"/>
<accession>A0A0F9CR59</accession>
<feature type="compositionally biased region" description="Basic residues" evidence="1">
    <location>
        <begin position="135"/>
        <end position="147"/>
    </location>
</feature>
<proteinExistence type="predicted"/>
<organism evidence="2">
    <name type="scientific">marine sediment metagenome</name>
    <dbReference type="NCBI Taxonomy" id="412755"/>
    <lineage>
        <taxon>unclassified sequences</taxon>
        <taxon>metagenomes</taxon>
        <taxon>ecological metagenomes</taxon>
    </lineage>
</organism>
<reference evidence="2" key="1">
    <citation type="journal article" date="2015" name="Nature">
        <title>Complex archaea that bridge the gap between prokaryotes and eukaryotes.</title>
        <authorList>
            <person name="Spang A."/>
            <person name="Saw J.H."/>
            <person name="Jorgensen S.L."/>
            <person name="Zaremba-Niedzwiedzka K."/>
            <person name="Martijn J."/>
            <person name="Lind A.E."/>
            <person name="van Eijk R."/>
            <person name="Schleper C."/>
            <person name="Guy L."/>
            <person name="Ettema T.J."/>
        </authorList>
    </citation>
    <scope>NUCLEOTIDE SEQUENCE</scope>
</reference>
<sequence>MAAEDRETTIAFTDADEEMQVYTANRKLKNRLGKLGFEPVDEDKEGQFFVVPREFMQFRKPRDVDLSDEEREERRERLRQAREDAEIGEYSKTKKKKKKGKGKGKKATKPAPVEEDEDEDDDDDDDEETTEVVKPKARKRPKKSTKS</sequence>
<feature type="compositionally biased region" description="Acidic residues" evidence="1">
    <location>
        <begin position="113"/>
        <end position="130"/>
    </location>
</feature>